<accession>A0A9N9B4W2</accession>
<dbReference type="OrthoDB" id="2317875at2759"/>
<proteinExistence type="predicted"/>
<feature type="compositionally biased region" description="Polar residues" evidence="1">
    <location>
        <begin position="200"/>
        <end position="219"/>
    </location>
</feature>
<evidence type="ECO:0000313" key="2">
    <source>
        <dbReference type="EMBL" id="CAG8555246.1"/>
    </source>
</evidence>
<dbReference type="Proteomes" id="UP000789706">
    <property type="component" value="Unassembled WGS sequence"/>
</dbReference>
<dbReference type="AlphaFoldDB" id="A0A9N9B4W2"/>
<keyword evidence="3" id="KW-1185">Reference proteome</keyword>
<feature type="region of interest" description="Disordered" evidence="1">
    <location>
        <begin position="184"/>
        <end position="219"/>
    </location>
</feature>
<sequence length="219" mass="25367">MVRECKEIPQYKKQINKAESQRLTMMNMILKNDWMRNVAKNNNFQHPKAIYSSRRLSFENLPQPKNPIIPEDEDDQDDYSLKDVQLRRRATTTGIKSDNRQINQFAKDRRSVQILSSQQSQNINAIMKYAPQIPPIQVPQHGQLERSDTIIQRRKIPASPITPVSPISPRYAPKPSTIANRKIKRKSRTFSVEERERLKNNNSLISSTSSANDLISTKK</sequence>
<evidence type="ECO:0000313" key="3">
    <source>
        <dbReference type="Proteomes" id="UP000789706"/>
    </source>
</evidence>
<dbReference type="EMBL" id="CAJVPK010000861">
    <property type="protein sequence ID" value="CAG8555246.1"/>
    <property type="molecule type" value="Genomic_DNA"/>
</dbReference>
<reference evidence="2" key="1">
    <citation type="submission" date="2021-06" db="EMBL/GenBank/DDBJ databases">
        <authorList>
            <person name="Kallberg Y."/>
            <person name="Tangrot J."/>
            <person name="Rosling A."/>
        </authorList>
    </citation>
    <scope>NUCLEOTIDE SEQUENCE</scope>
    <source>
        <strain evidence="2">AZ414A</strain>
    </source>
</reference>
<protein>
    <submittedName>
        <fullName evidence="2">8668_t:CDS:1</fullName>
    </submittedName>
</protein>
<comment type="caution">
    <text evidence="2">The sequence shown here is derived from an EMBL/GenBank/DDBJ whole genome shotgun (WGS) entry which is preliminary data.</text>
</comment>
<name>A0A9N9B4W2_9GLOM</name>
<organism evidence="2 3">
    <name type="scientific">Diversispora eburnea</name>
    <dbReference type="NCBI Taxonomy" id="1213867"/>
    <lineage>
        <taxon>Eukaryota</taxon>
        <taxon>Fungi</taxon>
        <taxon>Fungi incertae sedis</taxon>
        <taxon>Mucoromycota</taxon>
        <taxon>Glomeromycotina</taxon>
        <taxon>Glomeromycetes</taxon>
        <taxon>Diversisporales</taxon>
        <taxon>Diversisporaceae</taxon>
        <taxon>Diversispora</taxon>
    </lineage>
</organism>
<feature type="region of interest" description="Disordered" evidence="1">
    <location>
        <begin position="56"/>
        <end position="79"/>
    </location>
</feature>
<gene>
    <name evidence="2" type="ORF">DEBURN_LOCUS7306</name>
</gene>
<evidence type="ECO:0000256" key="1">
    <source>
        <dbReference type="SAM" id="MobiDB-lite"/>
    </source>
</evidence>